<evidence type="ECO:0000313" key="6">
    <source>
        <dbReference type="Proteomes" id="UP000053424"/>
    </source>
</evidence>
<dbReference type="InterPro" id="IPR044429">
    <property type="entry name" value="SETD4_SET"/>
</dbReference>
<dbReference type="PANTHER" id="PTHR13271:SF47">
    <property type="entry name" value="ACTIN-HISTIDINE N-METHYLTRANSFERASE"/>
    <property type="match status" value="1"/>
</dbReference>
<keyword evidence="3" id="KW-0949">S-adenosyl-L-methionine</keyword>
<dbReference type="InterPro" id="IPR001214">
    <property type="entry name" value="SET_dom"/>
</dbReference>
<evidence type="ECO:0000313" key="5">
    <source>
        <dbReference type="EMBL" id="KIM49135.1"/>
    </source>
</evidence>
<dbReference type="STRING" id="686832.A0A0C3CKA4"/>
<keyword evidence="1" id="KW-0489">Methyltransferase</keyword>
<reference evidence="6" key="2">
    <citation type="submission" date="2015-01" db="EMBL/GenBank/DDBJ databases">
        <title>Evolutionary Origins and Diversification of the Mycorrhizal Mutualists.</title>
        <authorList>
            <consortium name="DOE Joint Genome Institute"/>
            <consortium name="Mycorrhizal Genomics Consortium"/>
            <person name="Kohler A."/>
            <person name="Kuo A."/>
            <person name="Nagy L.G."/>
            <person name="Floudas D."/>
            <person name="Copeland A."/>
            <person name="Barry K.W."/>
            <person name="Cichocki N."/>
            <person name="Veneault-Fourrey C."/>
            <person name="LaButti K."/>
            <person name="Lindquist E.A."/>
            <person name="Lipzen A."/>
            <person name="Lundell T."/>
            <person name="Morin E."/>
            <person name="Murat C."/>
            <person name="Riley R."/>
            <person name="Ohm R."/>
            <person name="Sun H."/>
            <person name="Tunlid A."/>
            <person name="Henrissat B."/>
            <person name="Grigoriev I.V."/>
            <person name="Hibbett D.S."/>
            <person name="Martin F."/>
        </authorList>
    </citation>
    <scope>NUCLEOTIDE SEQUENCE [LARGE SCALE GENOMIC DNA]</scope>
    <source>
        <strain evidence="6">h7</strain>
    </source>
</reference>
<dbReference type="PROSITE" id="PS50280">
    <property type="entry name" value="SET"/>
    <property type="match status" value="1"/>
</dbReference>
<keyword evidence="2" id="KW-0808">Transferase</keyword>
<protein>
    <recommendedName>
        <fullName evidence="4">SET domain-containing protein</fullName>
    </recommendedName>
</protein>
<dbReference type="EMBL" id="KN831768">
    <property type="protein sequence ID" value="KIM49135.1"/>
    <property type="molecule type" value="Genomic_DNA"/>
</dbReference>
<dbReference type="CDD" id="cd19177">
    <property type="entry name" value="SET_SETD4"/>
    <property type="match status" value="1"/>
</dbReference>
<sequence length="472" mass="53146">MSTVHPSWPDLLTWLSRHGMDVSAENLPVEARSSYGSAGYGLFAHHSIEPGTQLFSVPATALLNSLTLAPHYPRAVPKLTCVQAVSLHLLLHRPKNCSGCPEPLFGPYISVLPQDFDSHPLTWLWKDEKSHSLALESQLISALPSQVQCKLRKSFIRFETDWKRVQCYLERNPTLLRGRQAKINAIDSMEEDYLWAWLNVNTRCVYHRLTKSPSDPDNMTLCPILDFANHSPRPPYTIPKPIQAELRDTAPSSKKTFGENFVLLSPSTTITPSDTELFLKYGAHSNSTLFTEYGFMTDLSVGGRAGGEAELDGIIAALFNSRGSLGSWMKEILVVEGYWGDWTIHSDPNPAHPSYRLITTLRLYHLFSLPSDTIPPNAEERLEDWRNTTFGKQDIISKDNEALWRSTLMDICKNMIQEAQVGIMSIGKIGLGVMSTLPEWADSAKSFVEMLWKEEYDVCSLVIESLEKNEQF</sequence>
<reference evidence="5 6" key="1">
    <citation type="submission" date="2014-04" db="EMBL/GenBank/DDBJ databases">
        <authorList>
            <consortium name="DOE Joint Genome Institute"/>
            <person name="Kuo A."/>
            <person name="Gay G."/>
            <person name="Dore J."/>
            <person name="Kohler A."/>
            <person name="Nagy L.G."/>
            <person name="Floudas D."/>
            <person name="Copeland A."/>
            <person name="Barry K.W."/>
            <person name="Cichocki N."/>
            <person name="Veneault-Fourrey C."/>
            <person name="LaButti K."/>
            <person name="Lindquist E.A."/>
            <person name="Lipzen A."/>
            <person name="Lundell T."/>
            <person name="Morin E."/>
            <person name="Murat C."/>
            <person name="Sun H."/>
            <person name="Tunlid A."/>
            <person name="Henrissat B."/>
            <person name="Grigoriev I.V."/>
            <person name="Hibbett D.S."/>
            <person name="Martin F."/>
            <person name="Nordberg H.P."/>
            <person name="Cantor M.N."/>
            <person name="Hua S.X."/>
        </authorList>
    </citation>
    <scope>NUCLEOTIDE SEQUENCE [LARGE SCALE GENOMIC DNA]</scope>
    <source>
        <strain evidence="6">h7</strain>
    </source>
</reference>
<gene>
    <name evidence="5" type="ORF">M413DRAFT_59963</name>
</gene>
<proteinExistence type="predicted"/>
<organism evidence="5 6">
    <name type="scientific">Hebeloma cylindrosporum</name>
    <dbReference type="NCBI Taxonomy" id="76867"/>
    <lineage>
        <taxon>Eukaryota</taxon>
        <taxon>Fungi</taxon>
        <taxon>Dikarya</taxon>
        <taxon>Basidiomycota</taxon>
        <taxon>Agaricomycotina</taxon>
        <taxon>Agaricomycetes</taxon>
        <taxon>Agaricomycetidae</taxon>
        <taxon>Agaricales</taxon>
        <taxon>Agaricineae</taxon>
        <taxon>Hymenogastraceae</taxon>
        <taxon>Hebeloma</taxon>
    </lineage>
</organism>
<evidence type="ECO:0000259" key="4">
    <source>
        <dbReference type="PROSITE" id="PS50280"/>
    </source>
</evidence>
<dbReference type="PANTHER" id="PTHR13271">
    <property type="entry name" value="UNCHARACTERIZED PUTATIVE METHYLTRANSFERASE"/>
    <property type="match status" value="1"/>
</dbReference>
<dbReference type="HOGENOM" id="CLU_041939_2_1_1"/>
<dbReference type="OrthoDB" id="341421at2759"/>
<feature type="domain" description="SET" evidence="4">
    <location>
        <begin position="27"/>
        <end position="282"/>
    </location>
</feature>
<dbReference type="SUPFAM" id="SSF82199">
    <property type="entry name" value="SET domain"/>
    <property type="match status" value="1"/>
</dbReference>
<dbReference type="InterPro" id="IPR046341">
    <property type="entry name" value="SET_dom_sf"/>
</dbReference>
<dbReference type="Gene3D" id="3.90.1410.10">
    <property type="entry name" value="set domain protein methyltransferase, domain 1"/>
    <property type="match status" value="1"/>
</dbReference>
<evidence type="ECO:0000256" key="3">
    <source>
        <dbReference type="ARBA" id="ARBA00022691"/>
    </source>
</evidence>
<dbReference type="AlphaFoldDB" id="A0A0C3CKA4"/>
<dbReference type="Proteomes" id="UP000053424">
    <property type="component" value="Unassembled WGS sequence"/>
</dbReference>
<dbReference type="InterPro" id="IPR050600">
    <property type="entry name" value="SETD3_SETD6_MTase"/>
</dbReference>
<evidence type="ECO:0000256" key="1">
    <source>
        <dbReference type="ARBA" id="ARBA00022603"/>
    </source>
</evidence>
<accession>A0A0C3CKA4</accession>
<keyword evidence="6" id="KW-1185">Reference proteome</keyword>
<dbReference type="GO" id="GO:0032259">
    <property type="term" value="P:methylation"/>
    <property type="evidence" value="ECO:0007669"/>
    <property type="project" value="UniProtKB-KW"/>
</dbReference>
<evidence type="ECO:0000256" key="2">
    <source>
        <dbReference type="ARBA" id="ARBA00022679"/>
    </source>
</evidence>
<name>A0A0C3CKA4_HEBCY</name>
<dbReference type="GO" id="GO:0016279">
    <property type="term" value="F:protein-lysine N-methyltransferase activity"/>
    <property type="evidence" value="ECO:0007669"/>
    <property type="project" value="InterPro"/>
</dbReference>